<dbReference type="PANTHER" id="PTHR11328:SF24">
    <property type="entry name" value="MAJOR FACILITATOR SUPERFAMILY (MFS) PROFILE DOMAIN-CONTAINING PROTEIN"/>
    <property type="match status" value="1"/>
</dbReference>
<dbReference type="SUPFAM" id="SSF103473">
    <property type="entry name" value="MFS general substrate transporter"/>
    <property type="match status" value="1"/>
</dbReference>
<feature type="transmembrane region" description="Helical" evidence="1">
    <location>
        <begin position="84"/>
        <end position="103"/>
    </location>
</feature>
<dbReference type="GO" id="GO:0008643">
    <property type="term" value="P:carbohydrate transport"/>
    <property type="evidence" value="ECO:0007669"/>
    <property type="project" value="InterPro"/>
</dbReference>
<sequence>MASPERRLSRGIVARYAVGSIGTGGFATLPGLVLVFYLTDTLGVTALLAGLVVTAAKVWDVLIDPWIGDRSDHSLAVSGTRRTWMRIGALALPIAFVLTFAAPAGLGPVVAGAWVMVAFLATASAFSLFQVPYIALPAELTDDYDARTRLLTWRVVVLSFAILLFGAGGPMLRRAGGDDEPLGYLVMAVVAGLVIGIGMLVATTTAPTGRVVEPRERRSLAAGYAEGLDALRRSRPFRLLLSGFLLQGLATGVMLAGANYVAVWVLRSEDALTFLFVALIGPAILCAPLWGRLARRIGKERAYVLASLAFAVASAALVGMIWAPGAWVYAPVAIAGAAYAGMQSLPMAMLPDVVAHDARTDGPGRAGTFGGVWTAGETTGMALGATLLTVVLATTGYLESVGSAVVAQPEAAVTGIALSFSLLPAVLVLVSLVPLLRYPLRRADIDTPAPTEEIAR</sequence>
<dbReference type="Gene3D" id="1.20.1250.20">
    <property type="entry name" value="MFS general substrate transporter like domains"/>
    <property type="match status" value="2"/>
</dbReference>
<name>A0A6L5R5Q1_9MICO</name>
<protein>
    <submittedName>
        <fullName evidence="2">MFS transporter</fullName>
    </submittedName>
</protein>
<proteinExistence type="predicted"/>
<dbReference type="InterPro" id="IPR036259">
    <property type="entry name" value="MFS_trans_sf"/>
</dbReference>
<dbReference type="EMBL" id="WKJD01000021">
    <property type="protein sequence ID" value="MRX45406.1"/>
    <property type="molecule type" value="Genomic_DNA"/>
</dbReference>
<evidence type="ECO:0000313" key="3">
    <source>
        <dbReference type="Proteomes" id="UP000476511"/>
    </source>
</evidence>
<evidence type="ECO:0000256" key="1">
    <source>
        <dbReference type="SAM" id="Phobius"/>
    </source>
</evidence>
<dbReference type="Proteomes" id="UP000476511">
    <property type="component" value="Unassembled WGS sequence"/>
</dbReference>
<feature type="transmembrane region" description="Helical" evidence="1">
    <location>
        <begin position="184"/>
        <end position="208"/>
    </location>
</feature>
<dbReference type="GO" id="GO:0005886">
    <property type="term" value="C:plasma membrane"/>
    <property type="evidence" value="ECO:0007669"/>
    <property type="project" value="TreeGrafter"/>
</dbReference>
<reference evidence="2 3" key="1">
    <citation type="submission" date="2019-11" db="EMBL/GenBank/DDBJ databases">
        <title>Agromyces kandeliae sp. nov., isolated from mangrove soil.</title>
        <authorList>
            <person name="Wang R."/>
        </authorList>
    </citation>
    <scope>NUCLEOTIDE SEQUENCE [LARGE SCALE GENOMIC DNA]</scope>
    <source>
        <strain evidence="2 3">Q22</strain>
    </source>
</reference>
<feature type="transmembrane region" description="Helical" evidence="1">
    <location>
        <begin position="413"/>
        <end position="436"/>
    </location>
</feature>
<dbReference type="Pfam" id="PF13347">
    <property type="entry name" value="MFS_2"/>
    <property type="match status" value="1"/>
</dbReference>
<feature type="transmembrane region" description="Helical" evidence="1">
    <location>
        <begin position="271"/>
        <end position="290"/>
    </location>
</feature>
<evidence type="ECO:0000313" key="2">
    <source>
        <dbReference type="EMBL" id="MRX45406.1"/>
    </source>
</evidence>
<comment type="caution">
    <text evidence="2">The sequence shown here is derived from an EMBL/GenBank/DDBJ whole genome shotgun (WGS) entry which is preliminary data.</text>
</comment>
<feature type="transmembrane region" description="Helical" evidence="1">
    <location>
        <begin position="328"/>
        <end position="350"/>
    </location>
</feature>
<feature type="transmembrane region" description="Helical" evidence="1">
    <location>
        <begin position="150"/>
        <end position="172"/>
    </location>
</feature>
<feature type="transmembrane region" description="Helical" evidence="1">
    <location>
        <begin position="44"/>
        <end position="63"/>
    </location>
</feature>
<keyword evidence="3" id="KW-1185">Reference proteome</keyword>
<organism evidence="2 3">
    <name type="scientific">Agromyces kandeliae</name>
    <dbReference type="NCBI Taxonomy" id="2666141"/>
    <lineage>
        <taxon>Bacteria</taxon>
        <taxon>Bacillati</taxon>
        <taxon>Actinomycetota</taxon>
        <taxon>Actinomycetes</taxon>
        <taxon>Micrococcales</taxon>
        <taxon>Microbacteriaceae</taxon>
        <taxon>Agromyces</taxon>
    </lineage>
</organism>
<feature type="transmembrane region" description="Helical" evidence="1">
    <location>
        <begin position="12"/>
        <end position="38"/>
    </location>
</feature>
<dbReference type="RefSeq" id="WP_154347936.1">
    <property type="nucleotide sequence ID" value="NZ_WKJD01000021.1"/>
</dbReference>
<feature type="transmembrane region" description="Helical" evidence="1">
    <location>
        <begin position="239"/>
        <end position="265"/>
    </location>
</feature>
<dbReference type="AlphaFoldDB" id="A0A6L5R5Q1"/>
<gene>
    <name evidence="2" type="ORF">GJR97_16985</name>
</gene>
<dbReference type="GO" id="GO:0015293">
    <property type="term" value="F:symporter activity"/>
    <property type="evidence" value="ECO:0007669"/>
    <property type="project" value="InterPro"/>
</dbReference>
<dbReference type="PANTHER" id="PTHR11328">
    <property type="entry name" value="MAJOR FACILITATOR SUPERFAMILY DOMAIN-CONTAINING PROTEIN"/>
    <property type="match status" value="1"/>
</dbReference>
<keyword evidence="1" id="KW-0472">Membrane</keyword>
<feature type="transmembrane region" description="Helical" evidence="1">
    <location>
        <begin position="109"/>
        <end position="129"/>
    </location>
</feature>
<accession>A0A6L5R5Q1</accession>
<keyword evidence="1" id="KW-1133">Transmembrane helix</keyword>
<keyword evidence="1" id="KW-0812">Transmembrane</keyword>
<feature type="transmembrane region" description="Helical" evidence="1">
    <location>
        <begin position="302"/>
        <end position="322"/>
    </location>
</feature>
<dbReference type="InterPro" id="IPR039672">
    <property type="entry name" value="MFS_2"/>
</dbReference>
<feature type="transmembrane region" description="Helical" evidence="1">
    <location>
        <begin position="371"/>
        <end position="393"/>
    </location>
</feature>